<proteinExistence type="predicted"/>
<name>A0A6J7FTQ9_9ZZZZ</name>
<accession>A0A6J7FTQ9</accession>
<reference evidence="1" key="1">
    <citation type="submission" date="2020-05" db="EMBL/GenBank/DDBJ databases">
        <authorList>
            <person name="Chiriac C."/>
            <person name="Salcher M."/>
            <person name="Ghai R."/>
            <person name="Kavagutti S V."/>
        </authorList>
    </citation>
    <scope>NUCLEOTIDE SEQUENCE</scope>
</reference>
<sequence>MVEQAASLGLDSQVTALLHGDPLERAVARVVVTGAVRAVDDRAKREAVYLSQAMNGKQPGST</sequence>
<gene>
    <name evidence="1" type="ORF">UFOPK3564_00246</name>
</gene>
<dbReference type="AlphaFoldDB" id="A0A6J7FTQ9"/>
<protein>
    <submittedName>
        <fullName evidence="1">Unannotated protein</fullName>
    </submittedName>
</protein>
<dbReference type="EMBL" id="CAFBMK010000007">
    <property type="protein sequence ID" value="CAB4894983.1"/>
    <property type="molecule type" value="Genomic_DNA"/>
</dbReference>
<evidence type="ECO:0000313" key="1">
    <source>
        <dbReference type="EMBL" id="CAB4894983.1"/>
    </source>
</evidence>
<organism evidence="1">
    <name type="scientific">freshwater metagenome</name>
    <dbReference type="NCBI Taxonomy" id="449393"/>
    <lineage>
        <taxon>unclassified sequences</taxon>
        <taxon>metagenomes</taxon>
        <taxon>ecological metagenomes</taxon>
    </lineage>
</organism>